<sequence>MSNSQNKQVLINVLCDKLKHNNIKCKNATDDADLLIVQTALSLVIVNGCYSSSRLFGIGKGLPLKKLNHKYQDQGFIKADTIKAGEEALTCLYGGIDIFVWRKLKSIVITGNTLVQVKSLPPTSDTGQFHSLRVYYQKKLTYILQISFLTLVDATINKTVTPNQSVEKWFLKNMNSSFFLFLTIFRQI</sequence>
<gene>
    <name evidence="1" type="ORF">MEDL_61225</name>
</gene>
<protein>
    <submittedName>
        <fullName evidence="1">Uncharacterized protein</fullName>
    </submittedName>
</protein>
<dbReference type="Proteomes" id="UP000683360">
    <property type="component" value="Unassembled WGS sequence"/>
</dbReference>
<proteinExistence type="predicted"/>
<dbReference type="AlphaFoldDB" id="A0A8S3V4B0"/>
<dbReference type="OrthoDB" id="10465419at2759"/>
<accession>A0A8S3V4B0</accession>
<evidence type="ECO:0000313" key="2">
    <source>
        <dbReference type="Proteomes" id="UP000683360"/>
    </source>
</evidence>
<reference evidence="1" key="1">
    <citation type="submission" date="2021-03" db="EMBL/GenBank/DDBJ databases">
        <authorList>
            <person name="Bekaert M."/>
        </authorList>
    </citation>
    <scope>NUCLEOTIDE SEQUENCE</scope>
</reference>
<name>A0A8S3V4B0_MYTED</name>
<dbReference type="EMBL" id="CAJPWZ010002971">
    <property type="protein sequence ID" value="CAG2249475.1"/>
    <property type="molecule type" value="Genomic_DNA"/>
</dbReference>
<keyword evidence="2" id="KW-1185">Reference proteome</keyword>
<evidence type="ECO:0000313" key="1">
    <source>
        <dbReference type="EMBL" id="CAG2249475.1"/>
    </source>
</evidence>
<comment type="caution">
    <text evidence="1">The sequence shown here is derived from an EMBL/GenBank/DDBJ whole genome shotgun (WGS) entry which is preliminary data.</text>
</comment>
<organism evidence="1 2">
    <name type="scientific">Mytilus edulis</name>
    <name type="common">Blue mussel</name>
    <dbReference type="NCBI Taxonomy" id="6550"/>
    <lineage>
        <taxon>Eukaryota</taxon>
        <taxon>Metazoa</taxon>
        <taxon>Spiralia</taxon>
        <taxon>Lophotrochozoa</taxon>
        <taxon>Mollusca</taxon>
        <taxon>Bivalvia</taxon>
        <taxon>Autobranchia</taxon>
        <taxon>Pteriomorphia</taxon>
        <taxon>Mytilida</taxon>
        <taxon>Mytiloidea</taxon>
        <taxon>Mytilidae</taxon>
        <taxon>Mytilinae</taxon>
        <taxon>Mytilus</taxon>
    </lineage>
</organism>